<dbReference type="CDD" id="cd19415">
    <property type="entry name" value="lipocalin_ApoM_AGP"/>
    <property type="match status" value="1"/>
</dbReference>
<sequence length="220" mass="24473">MMMMMHLWLSCYLLFAGISLNVFAATPEECQPLVTPVSLADPSVILGKAYLLVGYTDYDTFKVVLKATESSWLNITESPSNVTSEVFMSQENRINGTCSGSTVRMTLEGNQARVAFTEMEAAMSVLPSCDGCFVFHINYTASDVKKLLEPINVSHKDVANEARGRSLYLLGRQLTLSPSDLEHFRKQASCLGFPEEPDFLFNPEKSFCQEGEGTRIHYAQ</sequence>
<keyword evidence="4" id="KW-0325">Glycoprotein</keyword>
<evidence type="ECO:0000256" key="2">
    <source>
        <dbReference type="ARBA" id="ARBA00022525"/>
    </source>
</evidence>
<dbReference type="Proteomes" id="UP000283210">
    <property type="component" value="Chromosome 11"/>
</dbReference>
<dbReference type="PANTHER" id="PTHR11967">
    <property type="entry name" value="ALPHA-1-ACID GLYCOPROTEIN"/>
    <property type="match status" value="1"/>
</dbReference>
<dbReference type="Gene3D" id="2.40.128.20">
    <property type="match status" value="1"/>
</dbReference>
<gene>
    <name evidence="6" type="ORF">OJAV_G00114350</name>
</gene>
<evidence type="ECO:0000256" key="5">
    <source>
        <dbReference type="SAM" id="SignalP"/>
    </source>
</evidence>
<keyword evidence="3 5" id="KW-0732">Signal</keyword>
<feature type="chain" id="PRO_5018756167" description="Apolipoprotein M" evidence="5">
    <location>
        <begin position="25"/>
        <end position="220"/>
    </location>
</feature>
<protein>
    <recommendedName>
        <fullName evidence="8">Apolipoprotein M</fullName>
    </recommendedName>
</protein>
<dbReference type="OrthoDB" id="8931204at2759"/>
<evidence type="ECO:0000313" key="6">
    <source>
        <dbReference type="EMBL" id="RVE67162.1"/>
    </source>
</evidence>
<evidence type="ECO:0000256" key="1">
    <source>
        <dbReference type="ARBA" id="ARBA00004613"/>
    </source>
</evidence>
<keyword evidence="7" id="KW-1185">Reference proteome</keyword>
<comment type="subcellular location">
    <subcellularLocation>
        <location evidence="1">Secreted</location>
    </subcellularLocation>
</comment>
<name>A0A3S2P5K2_ORYJA</name>
<dbReference type="OMA" id="CAEGEGI"/>
<evidence type="ECO:0000256" key="4">
    <source>
        <dbReference type="ARBA" id="ARBA00023180"/>
    </source>
</evidence>
<dbReference type="SUPFAM" id="SSF50814">
    <property type="entry name" value="Lipocalins"/>
    <property type="match status" value="1"/>
</dbReference>
<keyword evidence="2" id="KW-0964">Secreted</keyword>
<dbReference type="PANTHER" id="PTHR11967:SF2">
    <property type="entry name" value="ALPHA-1-ACID GLYCOPROTEIN 1"/>
    <property type="match status" value="1"/>
</dbReference>
<dbReference type="AlphaFoldDB" id="A0A3S2P5K2"/>
<reference evidence="6 7" key="1">
    <citation type="submission" date="2018-11" db="EMBL/GenBank/DDBJ databases">
        <authorList>
            <person name="Lopez-Roques C."/>
            <person name="Donnadieu C."/>
            <person name="Bouchez O."/>
            <person name="Klopp C."/>
            <person name="Cabau C."/>
            <person name="Zahm M."/>
        </authorList>
    </citation>
    <scope>NUCLEOTIDE SEQUENCE [LARGE SCALE GENOMIC DNA]</scope>
    <source>
        <strain evidence="6">RS831</strain>
        <tissue evidence="6">Whole body</tissue>
    </source>
</reference>
<reference evidence="6 7" key="2">
    <citation type="submission" date="2019-01" db="EMBL/GenBank/DDBJ databases">
        <title>A chromosome length genome reference of the Java medaka (oryzias javanicus).</title>
        <authorList>
            <person name="Herpin A."/>
            <person name="Takehana Y."/>
            <person name="Naruse K."/>
            <person name="Ansai S."/>
            <person name="Kawaguchi M."/>
        </authorList>
    </citation>
    <scope>NUCLEOTIDE SEQUENCE [LARGE SCALE GENOMIC DNA]</scope>
    <source>
        <strain evidence="6">RS831</strain>
        <tissue evidence="6">Whole body</tissue>
    </source>
</reference>
<evidence type="ECO:0008006" key="8">
    <source>
        <dbReference type="Google" id="ProtNLM"/>
    </source>
</evidence>
<dbReference type="InterPro" id="IPR012674">
    <property type="entry name" value="Calycin"/>
</dbReference>
<organism evidence="6 7">
    <name type="scientific">Oryzias javanicus</name>
    <name type="common">Javanese ricefish</name>
    <name type="synonym">Aplocheilus javanicus</name>
    <dbReference type="NCBI Taxonomy" id="123683"/>
    <lineage>
        <taxon>Eukaryota</taxon>
        <taxon>Metazoa</taxon>
        <taxon>Chordata</taxon>
        <taxon>Craniata</taxon>
        <taxon>Vertebrata</taxon>
        <taxon>Euteleostomi</taxon>
        <taxon>Actinopterygii</taxon>
        <taxon>Neopterygii</taxon>
        <taxon>Teleostei</taxon>
        <taxon>Neoteleostei</taxon>
        <taxon>Acanthomorphata</taxon>
        <taxon>Ovalentaria</taxon>
        <taxon>Atherinomorphae</taxon>
        <taxon>Beloniformes</taxon>
        <taxon>Adrianichthyidae</taxon>
        <taxon>Oryziinae</taxon>
        <taxon>Oryzias</taxon>
    </lineage>
</organism>
<proteinExistence type="predicted"/>
<dbReference type="GO" id="GO:0005576">
    <property type="term" value="C:extracellular region"/>
    <property type="evidence" value="ECO:0007669"/>
    <property type="project" value="UniProtKB-SubCell"/>
</dbReference>
<accession>A0A3S2P5K2</accession>
<feature type="signal peptide" evidence="5">
    <location>
        <begin position="1"/>
        <end position="24"/>
    </location>
</feature>
<evidence type="ECO:0000256" key="3">
    <source>
        <dbReference type="ARBA" id="ARBA00022729"/>
    </source>
</evidence>
<dbReference type="EMBL" id="CM012447">
    <property type="protein sequence ID" value="RVE67162.1"/>
    <property type="molecule type" value="Genomic_DNA"/>
</dbReference>
<evidence type="ECO:0000313" key="7">
    <source>
        <dbReference type="Proteomes" id="UP000283210"/>
    </source>
</evidence>